<keyword evidence="5" id="KW-0967">Endosome</keyword>
<gene>
    <name evidence="11" type="ORF">CHS0354_028988</name>
</gene>
<dbReference type="GO" id="GO:0005769">
    <property type="term" value="C:early endosome"/>
    <property type="evidence" value="ECO:0007669"/>
    <property type="project" value="UniProtKB-SubCell"/>
</dbReference>
<evidence type="ECO:0000256" key="6">
    <source>
        <dbReference type="ARBA" id="ARBA00039189"/>
    </source>
</evidence>
<name>A0AAE0T7D4_9BIVA</name>
<dbReference type="InterPro" id="IPR029062">
    <property type="entry name" value="Class_I_gatase-like"/>
</dbReference>
<dbReference type="AlphaFoldDB" id="A0AAE0T7D4"/>
<keyword evidence="12" id="KW-1185">Reference proteome</keyword>
<protein>
    <recommendedName>
        <fullName evidence="6">Glutamine amidotransferase-like class 1 domain-containing protein 1</fullName>
    </recommendedName>
    <alternativeName>
        <fullName evidence="8">Ferry endosomal RAB5 effector complex subunit 5</fullName>
    </alternativeName>
    <alternativeName>
        <fullName evidence="7">Parkinson disease 7 domain-containing protein 1</fullName>
    </alternativeName>
</protein>
<evidence type="ECO:0000256" key="10">
    <source>
        <dbReference type="SAM" id="SignalP"/>
    </source>
</evidence>
<evidence type="ECO:0000256" key="9">
    <source>
        <dbReference type="ARBA" id="ARBA00045408"/>
    </source>
</evidence>
<dbReference type="GO" id="GO:0019243">
    <property type="term" value="P:methylglyoxal catabolic process to D-lactate via S-lactoyl-glutathione"/>
    <property type="evidence" value="ECO:0007669"/>
    <property type="project" value="TreeGrafter"/>
</dbReference>
<evidence type="ECO:0000313" key="12">
    <source>
        <dbReference type="Proteomes" id="UP001195483"/>
    </source>
</evidence>
<keyword evidence="4 10" id="KW-0732">Signal</keyword>
<dbReference type="Proteomes" id="UP001195483">
    <property type="component" value="Unassembled WGS sequence"/>
</dbReference>
<accession>A0AAE0T7D4</accession>
<keyword evidence="3" id="KW-0964">Secreted</keyword>
<evidence type="ECO:0000256" key="5">
    <source>
        <dbReference type="ARBA" id="ARBA00022753"/>
    </source>
</evidence>
<comment type="function">
    <text evidence="9">Component of the FERRY complex (Five-subunit Endosomal Rab5 and RNA/ribosome intermediary). The FERRY complex directly interacts with mRNAs and RAB5A, and functions as a RAB5A effector involved in the localization and the distribution of specific mRNAs most likely by mediating their endosomal transport. The complex recruits mRNAs and ribosomes to early endosomes through direct mRNA-interaction.</text>
</comment>
<comment type="caution">
    <text evidence="11">The sequence shown here is derived from an EMBL/GenBank/DDBJ whole genome shotgun (WGS) entry which is preliminary data.</text>
</comment>
<proteinExistence type="predicted"/>
<evidence type="ECO:0000256" key="4">
    <source>
        <dbReference type="ARBA" id="ARBA00022729"/>
    </source>
</evidence>
<evidence type="ECO:0000313" key="11">
    <source>
        <dbReference type="EMBL" id="KAK3604630.1"/>
    </source>
</evidence>
<sequence length="223" mass="24318">MAAPRHSCLFVLSSAAEGVSASSFLQAYNLVSPNCTVQLASPNGKNIEYVKQDESNRRWFNEFRAKASSTPIGLETVDPARYATVFIPAAPGAVHDLLKNQDLAQIISHFVREKKPLCAVGMGVAGLFGAKKDNGSWWFEDYSLTGPSVFEEARHAEFASLPVIPEDFIKEHGGQYSSSEPDAIHVIIDRHVITGQNVQSTIMAVQNLILMSTQKSGKTAPLR</sequence>
<dbReference type="CDD" id="cd03141">
    <property type="entry name" value="GATase1_Hsp31_like"/>
    <property type="match status" value="1"/>
</dbReference>
<dbReference type="GO" id="GO:0005576">
    <property type="term" value="C:extracellular region"/>
    <property type="evidence" value="ECO:0007669"/>
    <property type="project" value="UniProtKB-SubCell"/>
</dbReference>
<dbReference type="Gene3D" id="3.40.50.880">
    <property type="match status" value="1"/>
</dbReference>
<organism evidence="11 12">
    <name type="scientific">Potamilus streckersoni</name>
    <dbReference type="NCBI Taxonomy" id="2493646"/>
    <lineage>
        <taxon>Eukaryota</taxon>
        <taxon>Metazoa</taxon>
        <taxon>Spiralia</taxon>
        <taxon>Lophotrochozoa</taxon>
        <taxon>Mollusca</taxon>
        <taxon>Bivalvia</taxon>
        <taxon>Autobranchia</taxon>
        <taxon>Heteroconchia</taxon>
        <taxon>Palaeoheterodonta</taxon>
        <taxon>Unionida</taxon>
        <taxon>Unionoidea</taxon>
        <taxon>Unionidae</taxon>
        <taxon>Ambleminae</taxon>
        <taxon>Lampsilini</taxon>
        <taxon>Potamilus</taxon>
    </lineage>
</organism>
<evidence type="ECO:0000256" key="8">
    <source>
        <dbReference type="ARBA" id="ARBA00044823"/>
    </source>
</evidence>
<dbReference type="PANTHER" id="PTHR48094:SF18">
    <property type="entry name" value="GLUTAMINE AMIDOTRANSFERASE-LIKE CLASS 1 DOMAIN-CONTAINING PROTEIN 1"/>
    <property type="match status" value="1"/>
</dbReference>
<reference evidence="11" key="1">
    <citation type="journal article" date="2021" name="Genome Biol. Evol.">
        <title>A High-Quality Reference Genome for a Parasitic Bivalve with Doubly Uniparental Inheritance (Bivalvia: Unionida).</title>
        <authorList>
            <person name="Smith C.H."/>
        </authorList>
    </citation>
    <scope>NUCLEOTIDE SEQUENCE</scope>
    <source>
        <strain evidence="11">CHS0354</strain>
    </source>
</reference>
<reference evidence="11" key="3">
    <citation type="submission" date="2023-05" db="EMBL/GenBank/DDBJ databases">
        <authorList>
            <person name="Smith C.H."/>
        </authorList>
    </citation>
    <scope>NUCLEOTIDE SEQUENCE</scope>
    <source>
        <strain evidence="11">CHS0354</strain>
        <tissue evidence="11">Mantle</tissue>
    </source>
</reference>
<evidence type="ECO:0000256" key="3">
    <source>
        <dbReference type="ARBA" id="ARBA00022525"/>
    </source>
</evidence>
<evidence type="ECO:0000256" key="2">
    <source>
        <dbReference type="ARBA" id="ARBA00004613"/>
    </source>
</evidence>
<dbReference type="GO" id="GO:0019172">
    <property type="term" value="F:glyoxalase III activity"/>
    <property type="evidence" value="ECO:0007669"/>
    <property type="project" value="TreeGrafter"/>
</dbReference>
<comment type="subcellular location">
    <subcellularLocation>
        <location evidence="1">Early endosome</location>
    </subcellularLocation>
    <subcellularLocation>
        <location evidence="2">Secreted</location>
    </subcellularLocation>
</comment>
<feature type="signal peptide" evidence="10">
    <location>
        <begin position="1"/>
        <end position="21"/>
    </location>
</feature>
<evidence type="ECO:0000256" key="7">
    <source>
        <dbReference type="ARBA" id="ARBA00042130"/>
    </source>
</evidence>
<reference evidence="11" key="2">
    <citation type="journal article" date="2021" name="Genome Biol. Evol.">
        <title>Developing a high-quality reference genome for a parasitic bivalve with doubly uniparental inheritance (Bivalvia: Unionida).</title>
        <authorList>
            <person name="Smith C.H."/>
        </authorList>
    </citation>
    <scope>NUCLEOTIDE SEQUENCE</scope>
    <source>
        <strain evidence="11">CHS0354</strain>
        <tissue evidence="11">Mantle</tissue>
    </source>
</reference>
<dbReference type="PANTHER" id="PTHR48094">
    <property type="entry name" value="PROTEIN/NUCLEIC ACID DEGLYCASE DJ-1-RELATED"/>
    <property type="match status" value="1"/>
</dbReference>
<dbReference type="EMBL" id="JAEAOA010001738">
    <property type="protein sequence ID" value="KAK3604630.1"/>
    <property type="molecule type" value="Genomic_DNA"/>
</dbReference>
<evidence type="ECO:0000256" key="1">
    <source>
        <dbReference type="ARBA" id="ARBA00004412"/>
    </source>
</evidence>
<feature type="chain" id="PRO_5042274670" description="Glutamine amidotransferase-like class 1 domain-containing protein 1" evidence="10">
    <location>
        <begin position="22"/>
        <end position="223"/>
    </location>
</feature>
<dbReference type="SUPFAM" id="SSF52317">
    <property type="entry name" value="Class I glutamine amidotransferase-like"/>
    <property type="match status" value="1"/>
</dbReference>
<dbReference type="InterPro" id="IPR050325">
    <property type="entry name" value="Prot/Nucl_acid_deglycase"/>
</dbReference>